<dbReference type="EMBL" id="CP095075">
    <property type="protein sequence ID" value="UOR12533.1"/>
    <property type="molecule type" value="Genomic_DNA"/>
</dbReference>
<comment type="catalytic activity">
    <reaction evidence="4 5 6">
        <text>an acyl phosphate + H2O = a carboxylate + phosphate + H(+)</text>
        <dbReference type="Rhea" id="RHEA:14965"/>
        <dbReference type="ChEBI" id="CHEBI:15377"/>
        <dbReference type="ChEBI" id="CHEBI:15378"/>
        <dbReference type="ChEBI" id="CHEBI:29067"/>
        <dbReference type="ChEBI" id="CHEBI:43474"/>
        <dbReference type="ChEBI" id="CHEBI:59918"/>
        <dbReference type="EC" id="3.6.1.7"/>
    </reaction>
</comment>
<reference evidence="9" key="1">
    <citation type="submission" date="2022-04" db="EMBL/GenBank/DDBJ databases">
        <title>Halobacillus sp. isolated from saltern.</title>
        <authorList>
            <person name="Won M."/>
            <person name="Lee C.-M."/>
            <person name="Woen H.-Y."/>
            <person name="Kwon S.-W."/>
        </authorList>
    </citation>
    <scope>NUCLEOTIDE SEQUENCE</scope>
    <source>
        <strain evidence="9">SSHM10-5</strain>
    </source>
</reference>
<evidence type="ECO:0000256" key="2">
    <source>
        <dbReference type="ARBA" id="ARBA00012150"/>
    </source>
</evidence>
<dbReference type="PROSITE" id="PS00150">
    <property type="entry name" value="ACYLPHOSPHATASE_1"/>
    <property type="match status" value="1"/>
</dbReference>
<dbReference type="InterPro" id="IPR020456">
    <property type="entry name" value="Acylphosphatase"/>
</dbReference>
<gene>
    <name evidence="9" type="ORF">MUO15_03165</name>
</gene>
<dbReference type="PROSITE" id="PS00151">
    <property type="entry name" value="ACYLPHOSPHATASE_2"/>
    <property type="match status" value="1"/>
</dbReference>
<evidence type="ECO:0000256" key="6">
    <source>
        <dbReference type="RuleBase" id="RU000553"/>
    </source>
</evidence>
<feature type="active site" evidence="5">
    <location>
        <position position="36"/>
    </location>
</feature>
<dbReference type="PANTHER" id="PTHR47268:SF4">
    <property type="entry name" value="ACYLPHOSPHATASE"/>
    <property type="match status" value="1"/>
</dbReference>
<dbReference type="InterPro" id="IPR036046">
    <property type="entry name" value="Acylphosphatase-like_dom_sf"/>
</dbReference>
<evidence type="ECO:0000256" key="3">
    <source>
        <dbReference type="ARBA" id="ARBA00015991"/>
    </source>
</evidence>
<evidence type="ECO:0000256" key="4">
    <source>
        <dbReference type="ARBA" id="ARBA00047645"/>
    </source>
</evidence>
<dbReference type="PRINTS" id="PR00112">
    <property type="entry name" value="ACYLPHPHTASE"/>
</dbReference>
<evidence type="ECO:0000256" key="5">
    <source>
        <dbReference type="PROSITE-ProRule" id="PRU00520"/>
    </source>
</evidence>
<sequence>MTRKQIIVHGRVQGVGFRMTTEQLAKQHGLTGWVKNKPDGTVQIEAEGNEKELSSFIETIKEGPNNFAKVQSLDVNVLENEKGDSNFKILH</sequence>
<keyword evidence="10" id="KW-1185">Reference proteome</keyword>
<dbReference type="Proteomes" id="UP000830326">
    <property type="component" value="Chromosome"/>
</dbReference>
<protein>
    <recommendedName>
        <fullName evidence="3 5">Acylphosphatase</fullName>
        <ecNumber evidence="2 5">3.6.1.7</ecNumber>
    </recommendedName>
</protein>
<proteinExistence type="inferred from homology"/>
<dbReference type="SUPFAM" id="SSF54975">
    <property type="entry name" value="Acylphosphatase/BLUF domain-like"/>
    <property type="match status" value="1"/>
</dbReference>
<evidence type="ECO:0000313" key="9">
    <source>
        <dbReference type="EMBL" id="UOR12533.1"/>
    </source>
</evidence>
<feature type="active site" evidence="5">
    <location>
        <position position="18"/>
    </location>
</feature>
<dbReference type="EC" id="3.6.1.7" evidence="2 5"/>
<comment type="similarity">
    <text evidence="1 7">Belongs to the acylphosphatase family.</text>
</comment>
<dbReference type="PROSITE" id="PS51160">
    <property type="entry name" value="ACYLPHOSPHATASE_3"/>
    <property type="match status" value="1"/>
</dbReference>
<organism evidence="9 10">
    <name type="scientific">Halobacillus amylolyticus</name>
    <dbReference type="NCBI Taxonomy" id="2932259"/>
    <lineage>
        <taxon>Bacteria</taxon>
        <taxon>Bacillati</taxon>
        <taxon>Bacillota</taxon>
        <taxon>Bacilli</taxon>
        <taxon>Bacillales</taxon>
        <taxon>Bacillaceae</taxon>
        <taxon>Halobacillus</taxon>
    </lineage>
</organism>
<accession>A0ABY4HCC9</accession>
<keyword evidence="5 6" id="KW-0378">Hydrolase</keyword>
<dbReference type="PANTHER" id="PTHR47268">
    <property type="entry name" value="ACYLPHOSPHATASE"/>
    <property type="match status" value="1"/>
</dbReference>
<dbReference type="InterPro" id="IPR001792">
    <property type="entry name" value="Acylphosphatase-like_dom"/>
</dbReference>
<dbReference type="InterPro" id="IPR017968">
    <property type="entry name" value="Acylphosphatase_CS"/>
</dbReference>
<dbReference type="Gene3D" id="3.30.70.100">
    <property type="match status" value="1"/>
</dbReference>
<dbReference type="Pfam" id="PF00708">
    <property type="entry name" value="Acylphosphatase"/>
    <property type="match status" value="1"/>
</dbReference>
<evidence type="ECO:0000256" key="1">
    <source>
        <dbReference type="ARBA" id="ARBA00005614"/>
    </source>
</evidence>
<dbReference type="RefSeq" id="WP_245033333.1">
    <property type="nucleotide sequence ID" value="NZ_CP095075.1"/>
</dbReference>
<evidence type="ECO:0000259" key="8">
    <source>
        <dbReference type="PROSITE" id="PS51160"/>
    </source>
</evidence>
<evidence type="ECO:0000313" key="10">
    <source>
        <dbReference type="Proteomes" id="UP000830326"/>
    </source>
</evidence>
<name>A0ABY4HCC9_9BACI</name>
<evidence type="ECO:0000256" key="7">
    <source>
        <dbReference type="RuleBase" id="RU004168"/>
    </source>
</evidence>
<feature type="domain" description="Acylphosphatase-like" evidence="8">
    <location>
        <begin position="3"/>
        <end position="91"/>
    </location>
</feature>